<dbReference type="GO" id="GO:0004181">
    <property type="term" value="F:metallocarboxypeptidase activity"/>
    <property type="evidence" value="ECO:0007669"/>
    <property type="project" value="InterPro"/>
</dbReference>
<evidence type="ECO:0000256" key="1">
    <source>
        <dbReference type="ARBA" id="ARBA00001947"/>
    </source>
</evidence>
<keyword evidence="3" id="KW-0645">Protease</keyword>
<dbReference type="Pfam" id="PF00246">
    <property type="entry name" value="Peptidase_M14"/>
    <property type="match status" value="1"/>
</dbReference>
<dbReference type="GO" id="GO:0006508">
    <property type="term" value="P:proteolysis"/>
    <property type="evidence" value="ECO:0007669"/>
    <property type="project" value="InterPro"/>
</dbReference>
<comment type="caution">
    <text evidence="3">The sequence shown here is derived from an EMBL/GenBank/DDBJ whole genome shotgun (WGS) entry which is preliminary data.</text>
</comment>
<dbReference type="PANTHER" id="PTHR12756">
    <property type="entry name" value="CYTOSOLIC CARBOXYPEPTIDASE"/>
    <property type="match status" value="1"/>
</dbReference>
<dbReference type="AlphaFoldDB" id="A0A1V6CEE1"/>
<sequence>MRIRITKNIQYGNVCDVSVRSSKNQAEVSFSASPQGGPESLWFCFRITAINKIKRIKIVLKHPYNMLMGGCELSNILPVIRKDKGNWQRIERNYEFLALPDGRYEISWILNNPGKINEISLCYPYGAPEIETLVKESKGYWKKDTIGVSTENRPMIRLSNDYSFPDSKKPGIYIVARQHSGETPGSLVLDGFLRYLSEIRNEESIVWAVPLVNIDGIEKGYYGKDNYPIDVNRAWGNPSMRHETLVIQRDINRWKERCTPILGIDFHAPGGAQGDGIYFFLQKEKSAFMNKERSLINIIEKKIGKTYMAKQCAVVAQYRERWNGLTFSQYCRKYINIPGLCVEIPYAFCGKNLLTQKKYQEIGKKIACAIIETLK</sequence>
<dbReference type="InterPro" id="IPR050821">
    <property type="entry name" value="Cytosolic_carboxypeptidase"/>
</dbReference>
<organism evidence="3">
    <name type="scientific">candidate division TA06 bacterium ADurb.Bin131</name>
    <dbReference type="NCBI Taxonomy" id="1852827"/>
    <lineage>
        <taxon>Bacteria</taxon>
        <taxon>Bacteria division TA06</taxon>
    </lineage>
</organism>
<proteinExistence type="predicted"/>
<dbReference type="Gene3D" id="3.40.630.10">
    <property type="entry name" value="Zn peptidases"/>
    <property type="match status" value="1"/>
</dbReference>
<reference evidence="3" key="1">
    <citation type="submission" date="2017-02" db="EMBL/GenBank/DDBJ databases">
        <title>Delving into the versatile metabolic prowess of the omnipresent phylum Bacteroidetes.</title>
        <authorList>
            <person name="Nobu M.K."/>
            <person name="Mei R."/>
            <person name="Narihiro T."/>
            <person name="Kuroda K."/>
            <person name="Liu W.-T."/>
        </authorList>
    </citation>
    <scope>NUCLEOTIDE SEQUENCE</scope>
    <source>
        <strain evidence="3">ADurb.Bin131</strain>
    </source>
</reference>
<keyword evidence="3" id="KW-0121">Carboxypeptidase</keyword>
<gene>
    <name evidence="3" type="ORF">BWX89_00065</name>
</gene>
<protein>
    <submittedName>
        <fullName evidence="3">Zinc carboxypeptidase</fullName>
    </submittedName>
</protein>
<dbReference type="Proteomes" id="UP000485562">
    <property type="component" value="Unassembled WGS sequence"/>
</dbReference>
<dbReference type="EMBL" id="MWDQ01000018">
    <property type="protein sequence ID" value="OQB75269.1"/>
    <property type="molecule type" value="Genomic_DNA"/>
</dbReference>
<comment type="cofactor">
    <cofactor evidence="1">
        <name>Zn(2+)</name>
        <dbReference type="ChEBI" id="CHEBI:29105"/>
    </cofactor>
</comment>
<feature type="domain" description="Peptidase M14" evidence="2">
    <location>
        <begin position="131"/>
        <end position="257"/>
    </location>
</feature>
<dbReference type="PANTHER" id="PTHR12756:SF11">
    <property type="entry name" value="CYTOSOLIC CARBOXYPEPTIDASE 1"/>
    <property type="match status" value="1"/>
</dbReference>
<name>A0A1V6CEE1_UNCT6</name>
<dbReference type="SUPFAM" id="SSF53187">
    <property type="entry name" value="Zn-dependent exopeptidases"/>
    <property type="match status" value="1"/>
</dbReference>
<accession>A0A1V6CEE1</accession>
<keyword evidence="3" id="KW-0378">Hydrolase</keyword>
<dbReference type="GO" id="GO:0008270">
    <property type="term" value="F:zinc ion binding"/>
    <property type="evidence" value="ECO:0007669"/>
    <property type="project" value="InterPro"/>
</dbReference>
<evidence type="ECO:0000313" key="3">
    <source>
        <dbReference type="EMBL" id="OQB75269.1"/>
    </source>
</evidence>
<dbReference type="InterPro" id="IPR000834">
    <property type="entry name" value="Peptidase_M14"/>
</dbReference>
<evidence type="ECO:0000259" key="2">
    <source>
        <dbReference type="Pfam" id="PF00246"/>
    </source>
</evidence>